<accession>A0A1H8AMJ4</accession>
<organism evidence="1 2">
    <name type="scientific">Lihuaxuella thermophila</name>
    <dbReference type="NCBI Taxonomy" id="1173111"/>
    <lineage>
        <taxon>Bacteria</taxon>
        <taxon>Bacillati</taxon>
        <taxon>Bacillota</taxon>
        <taxon>Bacilli</taxon>
        <taxon>Bacillales</taxon>
        <taxon>Thermoactinomycetaceae</taxon>
        <taxon>Lihuaxuella</taxon>
    </lineage>
</organism>
<protein>
    <submittedName>
        <fullName evidence="1">Uncharacterized protein</fullName>
    </submittedName>
</protein>
<dbReference type="Proteomes" id="UP000199695">
    <property type="component" value="Unassembled WGS sequence"/>
</dbReference>
<proteinExistence type="predicted"/>
<evidence type="ECO:0000313" key="1">
    <source>
        <dbReference type="EMBL" id="SEM71716.1"/>
    </source>
</evidence>
<dbReference type="EMBL" id="FOCQ01000001">
    <property type="protein sequence ID" value="SEM71716.1"/>
    <property type="molecule type" value="Genomic_DNA"/>
</dbReference>
<keyword evidence="2" id="KW-1185">Reference proteome</keyword>
<dbReference type="AlphaFoldDB" id="A0A1H8AMJ4"/>
<gene>
    <name evidence="1" type="ORF">SAMN05444955_101233</name>
</gene>
<name>A0A1H8AMJ4_9BACL</name>
<evidence type="ECO:0000313" key="2">
    <source>
        <dbReference type="Proteomes" id="UP000199695"/>
    </source>
</evidence>
<dbReference type="RefSeq" id="WP_089964528.1">
    <property type="nucleotide sequence ID" value="NZ_FOCQ01000001.1"/>
</dbReference>
<reference evidence="1 2" key="1">
    <citation type="submission" date="2016-10" db="EMBL/GenBank/DDBJ databases">
        <authorList>
            <person name="de Groot N.N."/>
        </authorList>
    </citation>
    <scope>NUCLEOTIDE SEQUENCE [LARGE SCALE GENOMIC DNA]</scope>
    <source>
        <strain evidence="1 2">DSM 46701</strain>
    </source>
</reference>
<dbReference type="OrthoDB" id="2990354at2"/>
<sequence length="149" mass="17282">MSSLSVKEISSLLTSRWLFPKLRLADQENHPPHRNWDASTRAALVILWGLLVYPQLDPDLRQKGGIPSVTIDRLVHLFSEYLGEKQQCVEILFLLKQHDYIRFQANQRIVPGTGLLAAVDAAKMYKYFRSSLLSRKMFQYYKAIETDQE</sequence>